<organism evidence="1">
    <name type="scientific">bioreactor metagenome</name>
    <dbReference type="NCBI Taxonomy" id="1076179"/>
    <lineage>
        <taxon>unclassified sequences</taxon>
        <taxon>metagenomes</taxon>
        <taxon>ecological metagenomes</taxon>
    </lineage>
</organism>
<protein>
    <submittedName>
        <fullName evidence="1">Uncharacterized protein</fullName>
    </submittedName>
</protein>
<reference evidence="1" key="1">
    <citation type="submission" date="2019-08" db="EMBL/GenBank/DDBJ databases">
        <authorList>
            <person name="Kucharzyk K."/>
            <person name="Murdoch R.W."/>
            <person name="Higgins S."/>
            <person name="Loffler F."/>
        </authorList>
    </citation>
    <scope>NUCLEOTIDE SEQUENCE</scope>
</reference>
<proteinExistence type="predicted"/>
<dbReference type="EMBL" id="VSSQ01067250">
    <property type="protein sequence ID" value="MPN19658.1"/>
    <property type="molecule type" value="Genomic_DNA"/>
</dbReference>
<comment type="caution">
    <text evidence="1">The sequence shown here is derived from an EMBL/GenBank/DDBJ whole genome shotgun (WGS) entry which is preliminary data.</text>
</comment>
<dbReference type="AlphaFoldDB" id="A0A645FYN0"/>
<gene>
    <name evidence="1" type="ORF">SDC9_167030</name>
</gene>
<evidence type="ECO:0000313" key="1">
    <source>
        <dbReference type="EMBL" id="MPN19658.1"/>
    </source>
</evidence>
<accession>A0A645FYN0</accession>
<name>A0A645FYN0_9ZZZZ</name>
<sequence>MQRFVHQRLQIFAALILIEQPVNRLHRVVIAKRKLHAKALLLHNQTGSHRADQRRIHAALLHVQQRLGDIAVAISDIDHVSVLLIPGFNHIGIGAANAHRDGFPGQIVHAFDIGASGLICNGADAPGIGRVAKEILFLPLRGLRRLTYDQVVFLGLQPRKN</sequence>